<dbReference type="Proteomes" id="UP000692954">
    <property type="component" value="Unassembled WGS sequence"/>
</dbReference>
<proteinExistence type="predicted"/>
<organism evidence="1 2">
    <name type="scientific">Paramecium sonneborni</name>
    <dbReference type="NCBI Taxonomy" id="65129"/>
    <lineage>
        <taxon>Eukaryota</taxon>
        <taxon>Sar</taxon>
        <taxon>Alveolata</taxon>
        <taxon>Ciliophora</taxon>
        <taxon>Intramacronucleata</taxon>
        <taxon>Oligohymenophorea</taxon>
        <taxon>Peniculida</taxon>
        <taxon>Parameciidae</taxon>
        <taxon>Paramecium</taxon>
    </lineage>
</organism>
<accession>A0A8S1MU68</accession>
<keyword evidence="2" id="KW-1185">Reference proteome</keyword>
<sequence>MNQNTNEPINIDFWFQDQMLVKLVQLLIQNDIRQFKWVEGQKSNIFKKDFQLYLMLNSKEEFKSEINNSDLIKKNKLQLNEQHFQEYITQLISDYKELQEHNTPKTLIKISDQILGDMNENKKYILNFEINQQEANIEKNRMELFQDFIQNYKKDQFQLFKKKRQASLKDVKTKQILLMKRLKINKNKNSLFFFPHKVKNQNYHQTQEINQNQSPLKFNLLKNIMSKQFFRLLKKIASLETGNILEQEFFDKEKNPNLVKWAILKEWKKKPEKLILNLYGQGIKIDQENFLGKIFDTIQNVSVPQNPYQDCEQWEENINQLIQDIKCIYSGENYEERNLCEVGQYSQSYSMKPF</sequence>
<dbReference type="AlphaFoldDB" id="A0A8S1MU68"/>
<name>A0A8S1MU68_9CILI</name>
<reference evidence="1" key="1">
    <citation type="submission" date="2021-01" db="EMBL/GenBank/DDBJ databases">
        <authorList>
            <consortium name="Genoscope - CEA"/>
            <person name="William W."/>
        </authorList>
    </citation>
    <scope>NUCLEOTIDE SEQUENCE</scope>
</reference>
<evidence type="ECO:0000313" key="1">
    <source>
        <dbReference type="EMBL" id="CAD8084567.1"/>
    </source>
</evidence>
<gene>
    <name evidence="1" type="ORF">PSON_ATCC_30995.1.T0470051</name>
</gene>
<dbReference type="EMBL" id="CAJJDN010000047">
    <property type="protein sequence ID" value="CAD8084567.1"/>
    <property type="molecule type" value="Genomic_DNA"/>
</dbReference>
<evidence type="ECO:0000313" key="2">
    <source>
        <dbReference type="Proteomes" id="UP000692954"/>
    </source>
</evidence>
<protein>
    <submittedName>
        <fullName evidence="1">Uncharacterized protein</fullName>
    </submittedName>
</protein>
<comment type="caution">
    <text evidence="1">The sequence shown here is derived from an EMBL/GenBank/DDBJ whole genome shotgun (WGS) entry which is preliminary data.</text>
</comment>